<name>A0A3E1NGN4_9BACT</name>
<dbReference type="InterPro" id="IPR012944">
    <property type="entry name" value="SusD_RagB_dom"/>
</dbReference>
<protein>
    <submittedName>
        <fullName evidence="8">RagB/SusD family nutrient uptake outer membrane protein</fullName>
    </submittedName>
</protein>
<comment type="similarity">
    <text evidence="2">Belongs to the SusD family.</text>
</comment>
<dbReference type="Pfam" id="PF07980">
    <property type="entry name" value="SusD_RagB"/>
    <property type="match status" value="1"/>
</dbReference>
<comment type="subcellular location">
    <subcellularLocation>
        <location evidence="1">Cell outer membrane</location>
    </subcellularLocation>
</comment>
<evidence type="ECO:0000256" key="1">
    <source>
        <dbReference type="ARBA" id="ARBA00004442"/>
    </source>
</evidence>
<dbReference type="RefSeq" id="WP_116848318.1">
    <property type="nucleotide sequence ID" value="NZ_QTJU01000006.1"/>
</dbReference>
<gene>
    <name evidence="8" type="ORF">DXN05_16155</name>
</gene>
<dbReference type="PROSITE" id="PS51257">
    <property type="entry name" value="PROKAR_LIPOPROTEIN"/>
    <property type="match status" value="1"/>
</dbReference>
<evidence type="ECO:0000256" key="2">
    <source>
        <dbReference type="ARBA" id="ARBA00006275"/>
    </source>
</evidence>
<proteinExistence type="inferred from homology"/>
<organism evidence="8 9">
    <name type="scientific">Deminuibacter soli</name>
    <dbReference type="NCBI Taxonomy" id="2291815"/>
    <lineage>
        <taxon>Bacteria</taxon>
        <taxon>Pseudomonadati</taxon>
        <taxon>Bacteroidota</taxon>
        <taxon>Chitinophagia</taxon>
        <taxon>Chitinophagales</taxon>
        <taxon>Chitinophagaceae</taxon>
        <taxon>Deminuibacter</taxon>
    </lineage>
</organism>
<dbReference type="InterPro" id="IPR033985">
    <property type="entry name" value="SusD-like_N"/>
</dbReference>
<evidence type="ECO:0000259" key="6">
    <source>
        <dbReference type="Pfam" id="PF07980"/>
    </source>
</evidence>
<keyword evidence="3" id="KW-0732">Signal</keyword>
<keyword evidence="5" id="KW-0998">Cell outer membrane</keyword>
<dbReference type="OrthoDB" id="5694214at2"/>
<reference evidence="8 9" key="1">
    <citation type="submission" date="2018-08" db="EMBL/GenBank/DDBJ databases">
        <title>Chitinophagaceae sp. K23C18032701, a novel bacterium isolated from forest soil.</title>
        <authorList>
            <person name="Wang C."/>
        </authorList>
    </citation>
    <scope>NUCLEOTIDE SEQUENCE [LARGE SCALE GENOMIC DNA]</scope>
    <source>
        <strain evidence="8 9">K23C18032701</strain>
    </source>
</reference>
<evidence type="ECO:0000313" key="9">
    <source>
        <dbReference type="Proteomes" id="UP000261284"/>
    </source>
</evidence>
<sequence length="586" mass="65562">MKQILSVILLSGLVLAGCKKDFLEREPLSQISPDNGFNSESELKLYVRSFYQGMIPNADDNNNAFTSLYNEDIDNIIKTGLSEQQSGARVVPVSGGGWSFGALRNINYFLQNYRRGGLDSTVTNQYVGVARFFRAYFYFNMVAHFGDVPWYSEVIASNDSAKLLKPRDLRTLVMDSVLADIDFAIAHLPADKRASEATKWTALALKSRLCLFEGTFRKYHTEFSLPDADRFLQLAADAAGTFISASPYTIYKSTAKPYQDLFASESVVTDEVILARQYSTALQVFHNLNYYTLTPSYGKPGLEKKLVNSYLMKDGSRFTDKAGYDTMQFYSEVQNRDPRLSQTVRTPGYTRIGSAITIAPDYAATVTGYQLIKFVSDPSHDVNQRSDNPLPVFRYAEVLLNYAEAKAELGTLTQADLDKSVKLLRDRVGMPAMDLTAANNNPDAYLAGQYTHVTGANTGVILEIRRERRIELVMEGLRWNDLMRWKEGHVLTAPFNGAYFPGPGQYDLDKDGKIDLQIYTGNKPAGSGVILKLGSDIDLTNTTSGGYIIVNRTLGKTFNEDRDYLYPVPSQEILLNPTLKQNPNWK</sequence>
<dbReference type="Gene3D" id="1.25.40.390">
    <property type="match status" value="1"/>
</dbReference>
<dbReference type="Proteomes" id="UP000261284">
    <property type="component" value="Unassembled WGS sequence"/>
</dbReference>
<evidence type="ECO:0000256" key="3">
    <source>
        <dbReference type="ARBA" id="ARBA00022729"/>
    </source>
</evidence>
<keyword evidence="4" id="KW-0472">Membrane</keyword>
<dbReference type="Pfam" id="PF14322">
    <property type="entry name" value="SusD-like_3"/>
    <property type="match status" value="1"/>
</dbReference>
<keyword evidence="9" id="KW-1185">Reference proteome</keyword>
<accession>A0A3E1NGN4</accession>
<feature type="domain" description="SusD-like N-terminal" evidence="7">
    <location>
        <begin position="21"/>
        <end position="211"/>
    </location>
</feature>
<feature type="domain" description="RagB/SusD" evidence="6">
    <location>
        <begin position="297"/>
        <end position="585"/>
    </location>
</feature>
<dbReference type="EMBL" id="QTJU01000006">
    <property type="protein sequence ID" value="RFM27011.1"/>
    <property type="molecule type" value="Genomic_DNA"/>
</dbReference>
<dbReference type="InterPro" id="IPR011990">
    <property type="entry name" value="TPR-like_helical_dom_sf"/>
</dbReference>
<evidence type="ECO:0000256" key="5">
    <source>
        <dbReference type="ARBA" id="ARBA00023237"/>
    </source>
</evidence>
<dbReference type="SUPFAM" id="SSF48452">
    <property type="entry name" value="TPR-like"/>
    <property type="match status" value="1"/>
</dbReference>
<dbReference type="GO" id="GO:0009279">
    <property type="term" value="C:cell outer membrane"/>
    <property type="evidence" value="ECO:0007669"/>
    <property type="project" value="UniProtKB-SubCell"/>
</dbReference>
<evidence type="ECO:0000256" key="4">
    <source>
        <dbReference type="ARBA" id="ARBA00023136"/>
    </source>
</evidence>
<dbReference type="AlphaFoldDB" id="A0A3E1NGN4"/>
<evidence type="ECO:0000259" key="7">
    <source>
        <dbReference type="Pfam" id="PF14322"/>
    </source>
</evidence>
<comment type="caution">
    <text evidence="8">The sequence shown here is derived from an EMBL/GenBank/DDBJ whole genome shotgun (WGS) entry which is preliminary data.</text>
</comment>
<evidence type="ECO:0000313" key="8">
    <source>
        <dbReference type="EMBL" id="RFM27011.1"/>
    </source>
</evidence>